<feature type="non-terminal residue" evidence="2">
    <location>
        <position position="1"/>
    </location>
</feature>
<evidence type="ECO:0000256" key="1">
    <source>
        <dbReference type="SAM" id="MobiDB-lite"/>
    </source>
</evidence>
<reference evidence="2" key="1">
    <citation type="submission" date="2023-10" db="EMBL/GenBank/DDBJ databases">
        <authorList>
            <person name="Chen Y."/>
            <person name="Shah S."/>
            <person name="Dougan E. K."/>
            <person name="Thang M."/>
            <person name="Chan C."/>
        </authorList>
    </citation>
    <scope>NUCLEOTIDE SEQUENCE [LARGE SCALE GENOMIC DNA]</scope>
</reference>
<feature type="region of interest" description="Disordered" evidence="1">
    <location>
        <begin position="1"/>
        <end position="50"/>
    </location>
</feature>
<accession>A0ABN9X623</accession>
<sequence>GTPPHGHPGDGVVALRAGAPQRYGGVTKAPPEEAGGTGGRVSQHHEGGARRSELLSDRLLRFPIGDGPCKGAPQDPAPGTWLDQFFHDDTEEDRRPSLLQPGGVLAMYQGRLSHPRLGTTIPMQIELFWASDRVTGTWFMLRRCVDAVAEATSEWPLVVRSVGGGSGATLWGKDPEVSPNRFAGEVCFGGDAGGTFELLRCPRVSLAPGADVCWGALCGRGGPPAAVVQETAFGVLSGAAAKAGGRCEGCRAGRREGRRAGLPDGSQLIFTTEAQLAEAVAEVLKMHPNGLDMAQLKPTIHRIEHRPLGLRGVPRLQEAPQSHQVFNHGPCMLDRPSASAAATASSGTRRRARARTAGTALPASGTDKMNTFPFKEESDPYLGPGVQEGWPGASAAGGQARGGAPGCAVLCL</sequence>
<organism evidence="2 3">
    <name type="scientific">Prorocentrum cordatum</name>
    <dbReference type="NCBI Taxonomy" id="2364126"/>
    <lineage>
        <taxon>Eukaryota</taxon>
        <taxon>Sar</taxon>
        <taxon>Alveolata</taxon>
        <taxon>Dinophyceae</taxon>
        <taxon>Prorocentrales</taxon>
        <taxon>Prorocentraceae</taxon>
        <taxon>Prorocentrum</taxon>
    </lineage>
</organism>
<keyword evidence="3" id="KW-1185">Reference proteome</keyword>
<gene>
    <name evidence="2" type="ORF">PCOR1329_LOCUS72753</name>
</gene>
<proteinExistence type="predicted"/>
<feature type="compositionally biased region" description="Low complexity" evidence="1">
    <location>
        <begin position="337"/>
        <end position="347"/>
    </location>
</feature>
<feature type="region of interest" description="Disordered" evidence="1">
    <location>
        <begin position="336"/>
        <end position="372"/>
    </location>
</feature>
<dbReference type="EMBL" id="CAUYUJ010019746">
    <property type="protein sequence ID" value="CAK0893402.1"/>
    <property type="molecule type" value="Genomic_DNA"/>
</dbReference>
<evidence type="ECO:0000313" key="2">
    <source>
        <dbReference type="EMBL" id="CAK0893402.1"/>
    </source>
</evidence>
<evidence type="ECO:0000313" key="3">
    <source>
        <dbReference type="Proteomes" id="UP001189429"/>
    </source>
</evidence>
<dbReference type="Proteomes" id="UP001189429">
    <property type="component" value="Unassembled WGS sequence"/>
</dbReference>
<protein>
    <submittedName>
        <fullName evidence="2">Uncharacterized protein</fullName>
    </submittedName>
</protein>
<comment type="caution">
    <text evidence="2">The sequence shown here is derived from an EMBL/GenBank/DDBJ whole genome shotgun (WGS) entry which is preliminary data.</text>
</comment>
<name>A0ABN9X623_9DINO</name>